<dbReference type="InterPro" id="IPR020846">
    <property type="entry name" value="MFS_dom"/>
</dbReference>
<dbReference type="GO" id="GO:0016020">
    <property type="term" value="C:membrane"/>
    <property type="evidence" value="ECO:0007669"/>
    <property type="project" value="UniProtKB-SubCell"/>
</dbReference>
<dbReference type="PANTHER" id="PTHR23511">
    <property type="entry name" value="SYNAPTIC VESICLE GLYCOPROTEIN 2"/>
    <property type="match status" value="1"/>
</dbReference>
<feature type="transmembrane region" description="Helical" evidence="6">
    <location>
        <begin position="397"/>
        <end position="416"/>
    </location>
</feature>
<evidence type="ECO:0000313" key="8">
    <source>
        <dbReference type="EMBL" id="VVD01478.1"/>
    </source>
</evidence>
<keyword evidence="3 6" id="KW-0812">Transmembrane</keyword>
<comment type="subcellular location">
    <subcellularLocation>
        <location evidence="1">Membrane</location>
        <topology evidence="1">Multi-pass membrane protein</topology>
    </subcellularLocation>
</comment>
<evidence type="ECO:0000256" key="1">
    <source>
        <dbReference type="ARBA" id="ARBA00004141"/>
    </source>
</evidence>
<accession>A0A5E4QWZ2</accession>
<dbReference type="AlphaFoldDB" id="A0A5E4QWZ2"/>
<dbReference type="SUPFAM" id="SSF103473">
    <property type="entry name" value="MFS general substrate transporter"/>
    <property type="match status" value="1"/>
</dbReference>
<dbReference type="InterPro" id="IPR036259">
    <property type="entry name" value="MFS_trans_sf"/>
</dbReference>
<evidence type="ECO:0000259" key="7">
    <source>
        <dbReference type="PROSITE" id="PS50850"/>
    </source>
</evidence>
<keyword evidence="4 6" id="KW-1133">Transmembrane helix</keyword>
<keyword evidence="9" id="KW-1185">Reference proteome</keyword>
<gene>
    <name evidence="8" type="ORF">LSINAPIS_LOCUS11894</name>
</gene>
<feature type="transmembrane region" description="Helical" evidence="6">
    <location>
        <begin position="79"/>
        <end position="99"/>
    </location>
</feature>
<dbReference type="PANTHER" id="PTHR23511:SF35">
    <property type="entry name" value="MAJOR FACILITATOR SUPERFAMILY (MFS) PROFILE DOMAIN-CONTAINING PROTEIN"/>
    <property type="match status" value="1"/>
</dbReference>
<feature type="transmembrane region" description="Helical" evidence="6">
    <location>
        <begin position="134"/>
        <end position="156"/>
    </location>
</feature>
<feature type="transmembrane region" description="Helical" evidence="6">
    <location>
        <begin position="428"/>
        <end position="447"/>
    </location>
</feature>
<evidence type="ECO:0000256" key="3">
    <source>
        <dbReference type="ARBA" id="ARBA00022692"/>
    </source>
</evidence>
<dbReference type="InterPro" id="IPR011701">
    <property type="entry name" value="MFS"/>
</dbReference>
<dbReference type="PROSITE" id="PS50850">
    <property type="entry name" value="MFS"/>
    <property type="match status" value="1"/>
</dbReference>
<dbReference type="EMBL" id="FZQP02005377">
    <property type="protein sequence ID" value="VVD01478.1"/>
    <property type="molecule type" value="Genomic_DNA"/>
</dbReference>
<dbReference type="GO" id="GO:0022857">
    <property type="term" value="F:transmembrane transporter activity"/>
    <property type="evidence" value="ECO:0007669"/>
    <property type="project" value="InterPro"/>
</dbReference>
<proteinExistence type="predicted"/>
<dbReference type="Pfam" id="PF07690">
    <property type="entry name" value="MFS_1"/>
    <property type="match status" value="1"/>
</dbReference>
<feature type="transmembrane region" description="Helical" evidence="6">
    <location>
        <begin position="43"/>
        <end position="67"/>
    </location>
</feature>
<evidence type="ECO:0000256" key="2">
    <source>
        <dbReference type="ARBA" id="ARBA00022448"/>
    </source>
</evidence>
<dbReference type="Proteomes" id="UP000324832">
    <property type="component" value="Unassembled WGS sequence"/>
</dbReference>
<feature type="transmembrane region" description="Helical" evidence="6">
    <location>
        <begin position="306"/>
        <end position="328"/>
    </location>
</feature>
<feature type="transmembrane region" description="Helical" evidence="6">
    <location>
        <begin position="168"/>
        <end position="188"/>
    </location>
</feature>
<feature type="transmembrane region" description="Helical" evidence="6">
    <location>
        <begin position="373"/>
        <end position="390"/>
    </location>
</feature>
<reference evidence="8 9" key="1">
    <citation type="submission" date="2017-07" db="EMBL/GenBank/DDBJ databases">
        <authorList>
            <person name="Talla V."/>
            <person name="Backstrom N."/>
        </authorList>
    </citation>
    <scope>NUCLEOTIDE SEQUENCE [LARGE SCALE GENOMIC DNA]</scope>
</reference>
<feature type="transmembrane region" description="Helical" evidence="6">
    <location>
        <begin position="468"/>
        <end position="488"/>
    </location>
</feature>
<keyword evidence="2" id="KW-0813">Transport</keyword>
<evidence type="ECO:0000313" key="9">
    <source>
        <dbReference type="Proteomes" id="UP000324832"/>
    </source>
</evidence>
<organism evidence="8 9">
    <name type="scientific">Leptidea sinapis</name>
    <dbReference type="NCBI Taxonomy" id="189913"/>
    <lineage>
        <taxon>Eukaryota</taxon>
        <taxon>Metazoa</taxon>
        <taxon>Ecdysozoa</taxon>
        <taxon>Arthropoda</taxon>
        <taxon>Hexapoda</taxon>
        <taxon>Insecta</taxon>
        <taxon>Pterygota</taxon>
        <taxon>Neoptera</taxon>
        <taxon>Endopterygota</taxon>
        <taxon>Lepidoptera</taxon>
        <taxon>Glossata</taxon>
        <taxon>Ditrysia</taxon>
        <taxon>Papilionoidea</taxon>
        <taxon>Pieridae</taxon>
        <taxon>Dismorphiinae</taxon>
        <taxon>Leptidea</taxon>
    </lineage>
</organism>
<evidence type="ECO:0000256" key="5">
    <source>
        <dbReference type="ARBA" id="ARBA00023136"/>
    </source>
</evidence>
<sequence length="498" mass="53418">MKIKKILAVNMKLEKRCQDTVRCDMETDLETALELAGAGKYQIFHCGLMVAILGSAILEMIGSSFILPSAACDLALEDHMKGIIASIPNIGVILTAPFWGPTADALGRKPVLLVSTLLSGVIGLIAAFMPNLLSFALCKFVGSLFLSCPSSLGFAFAGELMPKKRRDLALLICNASLMLIASLCPIFAWGVFSIEDFIRSISTYLRPWRLLTMAYSMPLILSALWLTQAKESPKFLMMKGKPDEALGVLRHIFAFNSGQSPDHYKVKSLVKSLEDSKKRSDGQSCEAATSSKLSALALLKPPHLKWLALTGFLMFGLFSLLNGLFLFVPNTINKMMTQSRNETASVCAVLNQVNNDTSAVVCVDSISFGTFEITVVTALVYGAVVMMASLSPLSKKTLLISMYSLVGVACLISVSVQNRLVAGVSMSALEITALGIGPLNAFAVQIFPTSLRASAVGAVMMFGRVGSVMGANIAGAFLASGCIYTFLLPDDNKTNAKR</sequence>
<feature type="domain" description="Major facilitator superfamily (MFS) profile" evidence="7">
    <location>
        <begin position="40"/>
        <end position="498"/>
    </location>
</feature>
<feature type="transmembrane region" description="Helical" evidence="6">
    <location>
        <begin position="208"/>
        <end position="227"/>
    </location>
</feature>
<feature type="transmembrane region" description="Helical" evidence="6">
    <location>
        <begin position="111"/>
        <end position="128"/>
    </location>
</feature>
<name>A0A5E4QWZ2_9NEOP</name>
<keyword evidence="5 6" id="KW-0472">Membrane</keyword>
<evidence type="ECO:0000256" key="4">
    <source>
        <dbReference type="ARBA" id="ARBA00022989"/>
    </source>
</evidence>
<dbReference type="Gene3D" id="1.20.1250.20">
    <property type="entry name" value="MFS general substrate transporter like domains"/>
    <property type="match status" value="1"/>
</dbReference>
<protein>
    <recommendedName>
        <fullName evidence="7">Major facilitator superfamily (MFS) profile domain-containing protein</fullName>
    </recommendedName>
</protein>
<evidence type="ECO:0000256" key="6">
    <source>
        <dbReference type="SAM" id="Phobius"/>
    </source>
</evidence>